<evidence type="ECO:0000313" key="2">
    <source>
        <dbReference type="Proteomes" id="UP000579945"/>
    </source>
</evidence>
<sequence length="35" mass="3831">MNFSGVTVTREPFPLQAAYRIAYEGRRPSVSGGSE</sequence>
<dbReference type="AlphaFoldDB" id="A0A7W5VCF8"/>
<protein>
    <submittedName>
        <fullName evidence="1">Uncharacterized protein</fullName>
    </submittedName>
</protein>
<name>A0A7W5VCF8_9ACTN</name>
<reference evidence="1 2" key="1">
    <citation type="submission" date="2020-08" db="EMBL/GenBank/DDBJ databases">
        <title>Sequencing the genomes of 1000 actinobacteria strains.</title>
        <authorList>
            <person name="Klenk H.-P."/>
        </authorList>
    </citation>
    <scope>NUCLEOTIDE SEQUENCE [LARGE SCALE GENOMIC DNA]</scope>
    <source>
        <strain evidence="1 2">DSM 44320</strain>
    </source>
</reference>
<proteinExistence type="predicted"/>
<keyword evidence="2" id="KW-1185">Reference proteome</keyword>
<organism evidence="1 2">
    <name type="scientific">Nonomuraea dietziae</name>
    <dbReference type="NCBI Taxonomy" id="65515"/>
    <lineage>
        <taxon>Bacteria</taxon>
        <taxon>Bacillati</taxon>
        <taxon>Actinomycetota</taxon>
        <taxon>Actinomycetes</taxon>
        <taxon>Streptosporangiales</taxon>
        <taxon>Streptosporangiaceae</taxon>
        <taxon>Nonomuraea</taxon>
    </lineage>
</organism>
<dbReference type="EMBL" id="JACIBV010000001">
    <property type="protein sequence ID" value="MBB3729034.1"/>
    <property type="molecule type" value="Genomic_DNA"/>
</dbReference>
<comment type="caution">
    <text evidence="1">The sequence shown here is derived from an EMBL/GenBank/DDBJ whole genome shotgun (WGS) entry which is preliminary data.</text>
</comment>
<dbReference type="Proteomes" id="UP000579945">
    <property type="component" value="Unassembled WGS sequence"/>
</dbReference>
<gene>
    <name evidence="1" type="ORF">FHR33_004894</name>
</gene>
<accession>A0A7W5VCF8</accession>
<evidence type="ECO:0000313" key="1">
    <source>
        <dbReference type="EMBL" id="MBB3729034.1"/>
    </source>
</evidence>